<dbReference type="InterPro" id="IPR017853">
    <property type="entry name" value="GH"/>
</dbReference>
<dbReference type="Gene3D" id="3.20.20.80">
    <property type="entry name" value="Glycosidases"/>
    <property type="match status" value="1"/>
</dbReference>
<reference evidence="2" key="1">
    <citation type="submission" date="2022-11" db="EMBL/GenBank/DDBJ databases">
        <authorList>
            <person name="Scott C."/>
            <person name="Bruce N."/>
        </authorList>
    </citation>
    <scope>NUCLEOTIDE SEQUENCE</scope>
</reference>
<dbReference type="InterPro" id="IPR031330">
    <property type="entry name" value="Gly_Hdrlase_35_cat"/>
</dbReference>
<dbReference type="OrthoDB" id="2534600at2759"/>
<proteinExistence type="predicted"/>
<accession>A0A9P1M8Z8</accession>
<organism evidence="2 3">
    <name type="scientific">Parascedosporium putredinis</name>
    <dbReference type="NCBI Taxonomy" id="1442378"/>
    <lineage>
        <taxon>Eukaryota</taxon>
        <taxon>Fungi</taxon>
        <taxon>Dikarya</taxon>
        <taxon>Ascomycota</taxon>
        <taxon>Pezizomycotina</taxon>
        <taxon>Sordariomycetes</taxon>
        <taxon>Hypocreomycetidae</taxon>
        <taxon>Microascales</taxon>
        <taxon>Microascaceae</taxon>
        <taxon>Parascedosporium</taxon>
    </lineage>
</organism>
<sequence length="381" mass="43135">MYNTGVAMGSVFDSYFSDRRCYHALSEAAMGIRYLLYYCVQELDLVERQLARRLYWLLFAAAYSSDILGRLSVGLVGPSQDPISYRPADLTDNELDVSTPIGPGELPWHGDENSYIPGLNSLSDLFGFGTRYNPPHRQRPPTSAEFYLKQIANLFVTSLHIRSNILQKFISSPTQTRCDEHQRIVDDLLEILYHMPQAVFEANGPSLVPKIRDIGAGYLDQVGIDGDSTEQARNESVRGRLEKLLRRLDNLDWPSSPELKITQYGITQLIVDGKPFLMLAGELHNSSLSSAKYMDEVWTAMKDQHINTLLGSVTWEMIEPVEGQFEFGGLDEVLKGAKENDMRLVLLWFGTYKNAVSTYVPGWIKRDVKRFPALRSLKRAV</sequence>
<dbReference type="Proteomes" id="UP000838763">
    <property type="component" value="Unassembled WGS sequence"/>
</dbReference>
<gene>
    <name evidence="2" type="ORF">PPNO1_LOCUS2464</name>
</gene>
<keyword evidence="3" id="KW-1185">Reference proteome</keyword>
<evidence type="ECO:0000259" key="1">
    <source>
        <dbReference type="Pfam" id="PF01301"/>
    </source>
</evidence>
<evidence type="ECO:0000313" key="2">
    <source>
        <dbReference type="EMBL" id="CAI4212713.1"/>
    </source>
</evidence>
<protein>
    <recommendedName>
        <fullName evidence="1">Glycoside hydrolase 35 catalytic domain-containing protein</fullName>
    </recommendedName>
</protein>
<feature type="domain" description="Glycoside hydrolase 35 catalytic" evidence="1">
    <location>
        <begin position="268"/>
        <end position="363"/>
    </location>
</feature>
<dbReference type="SUPFAM" id="SSF51445">
    <property type="entry name" value="(Trans)glycosidases"/>
    <property type="match status" value="1"/>
</dbReference>
<name>A0A9P1M8Z8_9PEZI</name>
<dbReference type="AlphaFoldDB" id="A0A9P1M8Z8"/>
<dbReference type="Pfam" id="PF01301">
    <property type="entry name" value="Glyco_hydro_35"/>
    <property type="match status" value="1"/>
</dbReference>
<evidence type="ECO:0000313" key="3">
    <source>
        <dbReference type="Proteomes" id="UP000838763"/>
    </source>
</evidence>
<comment type="caution">
    <text evidence="2">The sequence shown here is derived from an EMBL/GenBank/DDBJ whole genome shotgun (WGS) entry which is preliminary data.</text>
</comment>
<dbReference type="EMBL" id="CALLCH030000005">
    <property type="protein sequence ID" value="CAI4212713.1"/>
    <property type="molecule type" value="Genomic_DNA"/>
</dbReference>